<dbReference type="InterPro" id="IPR006700">
    <property type="entry name" value="RsmE"/>
</dbReference>
<evidence type="ECO:0000256" key="10">
    <source>
        <dbReference type="ARBA" id="ARBA00025699"/>
    </source>
</evidence>
<dbReference type="CDD" id="cd18084">
    <property type="entry name" value="RsmE-like"/>
    <property type="match status" value="1"/>
</dbReference>
<evidence type="ECO:0000256" key="9">
    <source>
        <dbReference type="ARBA" id="ARBA00022691"/>
    </source>
</evidence>
<gene>
    <name evidence="14" type="ORF">BACT_0647</name>
</gene>
<evidence type="ECO:0000256" key="7">
    <source>
        <dbReference type="ARBA" id="ARBA00022603"/>
    </source>
</evidence>
<dbReference type="PANTHER" id="PTHR30027:SF3">
    <property type="entry name" value="16S RRNA (URACIL(1498)-N(3))-METHYLTRANSFERASE"/>
    <property type="match status" value="1"/>
</dbReference>
<comment type="caution">
    <text evidence="14">The sequence shown here is derived from an EMBL/GenBank/DDBJ whole genome shotgun (WGS) entry which is preliminary data.</text>
</comment>
<dbReference type="STRING" id="1437605.AB656_01850"/>
<evidence type="ECO:0000256" key="6">
    <source>
        <dbReference type="ARBA" id="ARBA00022552"/>
    </source>
</evidence>
<sequence>MKTIALHPLARTDAIEGVSPGMAYAPPARRSQGRRIGFAALVELARLPALPLGWPTMTDPLFLFDPLCDDTPVKADELHTGWRLTLPPSVRRHAFSAMRLGLGDRLQLSDGAGLRISALVEDPSTGLVEVTGVGKEPRPRTCLTLVQALAKGGRDEQAVDMACQIGVDRVLPWQADRSIVKWKSGKMERKWGALLDAASEQSRRSWRPVLEPCLTTKSLVAYCRRECESGALVILLHQDATRSWAQTRRGLERLAKDNDEPRVAVIVGPEGGVSEQEADELTRVGAIATTLGHNILRASTAGVVALTAVCDALGRFNG</sequence>
<name>A0A086Z096_9BIFI</name>
<keyword evidence="5" id="KW-0963">Cytoplasm</keyword>
<evidence type="ECO:0000256" key="4">
    <source>
        <dbReference type="ARBA" id="ARBA00013673"/>
    </source>
</evidence>
<evidence type="ECO:0000256" key="1">
    <source>
        <dbReference type="ARBA" id="ARBA00004496"/>
    </source>
</evidence>
<dbReference type="eggNOG" id="COG1385">
    <property type="taxonomic scope" value="Bacteria"/>
</dbReference>
<evidence type="ECO:0000256" key="11">
    <source>
        <dbReference type="ARBA" id="ARBA00033196"/>
    </source>
</evidence>
<keyword evidence="6" id="KW-0698">rRNA processing</keyword>
<keyword evidence="9" id="KW-0949">S-adenosyl-L-methionine</keyword>
<dbReference type="InterPro" id="IPR029028">
    <property type="entry name" value="Alpha/beta_knot_MTases"/>
</dbReference>
<dbReference type="EC" id="2.1.1.193" evidence="3"/>
<dbReference type="AlphaFoldDB" id="A0A086Z096"/>
<dbReference type="SUPFAM" id="SSF88697">
    <property type="entry name" value="PUA domain-like"/>
    <property type="match status" value="1"/>
</dbReference>
<dbReference type="Gene3D" id="3.40.1280.10">
    <property type="match status" value="1"/>
</dbReference>
<keyword evidence="7 14" id="KW-0489">Methyltransferase</keyword>
<dbReference type="NCBIfam" id="TIGR00046">
    <property type="entry name" value="RsmE family RNA methyltransferase"/>
    <property type="match status" value="1"/>
</dbReference>
<feature type="domain" description="Ribosomal RNA small subunit methyltransferase E methyltransferase" evidence="13">
    <location>
        <begin position="142"/>
        <end position="309"/>
    </location>
</feature>
<comment type="subcellular location">
    <subcellularLocation>
        <location evidence="1">Cytoplasm</location>
    </subcellularLocation>
</comment>
<keyword evidence="8 14" id="KW-0808">Transferase</keyword>
<comment type="similarity">
    <text evidence="2">Belongs to the RNA methyltransferase RsmE family.</text>
</comment>
<evidence type="ECO:0000256" key="3">
    <source>
        <dbReference type="ARBA" id="ARBA00012328"/>
    </source>
</evidence>
<dbReference type="PANTHER" id="PTHR30027">
    <property type="entry name" value="RIBOSOMAL RNA SMALL SUBUNIT METHYLTRANSFERASE E"/>
    <property type="match status" value="1"/>
</dbReference>
<dbReference type="Proteomes" id="UP000029015">
    <property type="component" value="Unassembled WGS sequence"/>
</dbReference>
<evidence type="ECO:0000259" key="13">
    <source>
        <dbReference type="Pfam" id="PF04452"/>
    </source>
</evidence>
<dbReference type="InterPro" id="IPR029026">
    <property type="entry name" value="tRNA_m1G_MTases_N"/>
</dbReference>
<evidence type="ECO:0000256" key="12">
    <source>
        <dbReference type="ARBA" id="ARBA00047944"/>
    </source>
</evidence>
<dbReference type="EMBL" id="JGYK01000001">
    <property type="protein sequence ID" value="KFI39946.1"/>
    <property type="molecule type" value="Genomic_DNA"/>
</dbReference>
<dbReference type="InterPro" id="IPR015947">
    <property type="entry name" value="PUA-like_sf"/>
</dbReference>
<reference evidence="14 15" key="1">
    <citation type="submission" date="2014-03" db="EMBL/GenBank/DDBJ databases">
        <title>Genomics of Bifidobacteria.</title>
        <authorList>
            <person name="Ventura M."/>
            <person name="Milani C."/>
            <person name="Lugli G.A."/>
        </authorList>
    </citation>
    <scope>NUCLEOTIDE SEQUENCE [LARGE SCALE GENOMIC DNA]</scope>
    <source>
        <strain evidence="14 15">DSM 22766</strain>
    </source>
</reference>
<accession>A0A086Z096</accession>
<dbReference type="GO" id="GO:0070475">
    <property type="term" value="P:rRNA base methylation"/>
    <property type="evidence" value="ECO:0007669"/>
    <property type="project" value="TreeGrafter"/>
</dbReference>
<organism evidence="14 15">
    <name type="scientific">Bifidobacterium actinocoloniiforme DSM 22766</name>
    <dbReference type="NCBI Taxonomy" id="1437605"/>
    <lineage>
        <taxon>Bacteria</taxon>
        <taxon>Bacillati</taxon>
        <taxon>Actinomycetota</taxon>
        <taxon>Actinomycetes</taxon>
        <taxon>Bifidobacteriales</taxon>
        <taxon>Bifidobacteriaceae</taxon>
        <taxon>Bifidobacterium</taxon>
    </lineage>
</organism>
<dbReference type="GO" id="GO:0070042">
    <property type="term" value="F:rRNA (uridine-N3-)-methyltransferase activity"/>
    <property type="evidence" value="ECO:0007669"/>
    <property type="project" value="TreeGrafter"/>
</dbReference>
<evidence type="ECO:0000313" key="14">
    <source>
        <dbReference type="EMBL" id="KFI39946.1"/>
    </source>
</evidence>
<dbReference type="InterPro" id="IPR046886">
    <property type="entry name" value="RsmE_MTase_dom"/>
</dbReference>
<dbReference type="NCBIfam" id="NF008693">
    <property type="entry name" value="PRK11713.2-3"/>
    <property type="match status" value="1"/>
</dbReference>
<evidence type="ECO:0000256" key="2">
    <source>
        <dbReference type="ARBA" id="ARBA00005528"/>
    </source>
</evidence>
<comment type="function">
    <text evidence="10">Specifically methylates the N3 position of the uracil ring of uridine 1498 (m3U1498) in 16S rRNA. Acts on the fully assembled 30S ribosomal subunit.</text>
</comment>
<evidence type="ECO:0000256" key="5">
    <source>
        <dbReference type="ARBA" id="ARBA00022490"/>
    </source>
</evidence>
<keyword evidence="15" id="KW-1185">Reference proteome</keyword>
<dbReference type="SUPFAM" id="SSF75217">
    <property type="entry name" value="alpha/beta knot"/>
    <property type="match status" value="1"/>
</dbReference>
<evidence type="ECO:0000256" key="8">
    <source>
        <dbReference type="ARBA" id="ARBA00022679"/>
    </source>
</evidence>
<dbReference type="Pfam" id="PF04452">
    <property type="entry name" value="Methyltrans_RNA"/>
    <property type="match status" value="1"/>
</dbReference>
<evidence type="ECO:0000313" key="15">
    <source>
        <dbReference type="Proteomes" id="UP000029015"/>
    </source>
</evidence>
<protein>
    <recommendedName>
        <fullName evidence="4">Ribosomal RNA small subunit methyltransferase E</fullName>
        <ecNumber evidence="3">2.1.1.193</ecNumber>
    </recommendedName>
    <alternativeName>
        <fullName evidence="11">16S rRNA m3U1498 methyltransferase</fullName>
    </alternativeName>
</protein>
<proteinExistence type="inferred from homology"/>
<comment type="catalytic activity">
    <reaction evidence="12">
        <text>uridine(1498) in 16S rRNA + S-adenosyl-L-methionine = N(3)-methyluridine(1498) in 16S rRNA + S-adenosyl-L-homocysteine + H(+)</text>
        <dbReference type="Rhea" id="RHEA:42920"/>
        <dbReference type="Rhea" id="RHEA-COMP:10283"/>
        <dbReference type="Rhea" id="RHEA-COMP:10284"/>
        <dbReference type="ChEBI" id="CHEBI:15378"/>
        <dbReference type="ChEBI" id="CHEBI:57856"/>
        <dbReference type="ChEBI" id="CHEBI:59789"/>
        <dbReference type="ChEBI" id="CHEBI:65315"/>
        <dbReference type="ChEBI" id="CHEBI:74502"/>
        <dbReference type="EC" id="2.1.1.193"/>
    </reaction>
</comment>
<dbReference type="GO" id="GO:0005737">
    <property type="term" value="C:cytoplasm"/>
    <property type="evidence" value="ECO:0007669"/>
    <property type="project" value="UniProtKB-SubCell"/>
</dbReference>